<sequence length="159" mass="17274">MFQDSLDTNATRYVVLLRCTVWIKAFVFGLPESGNTPLCWLYNVPAAQIPPQSNPNLKVFDKACTRVPTAAPTQADSQANNGENQIWTRDSNLRNATFADIATQDDCLALCRQSTGCQAIEFGKPSANEPVQCLLFNVPGSQLPAPTNGQTFVAFDTGC</sequence>
<gene>
    <name evidence="1" type="ORF">CPLU01_06233</name>
</gene>
<name>A0A8H6KIM4_9PEZI</name>
<evidence type="ECO:0008006" key="3">
    <source>
        <dbReference type="Google" id="ProtNLM"/>
    </source>
</evidence>
<keyword evidence="2" id="KW-1185">Reference proteome</keyword>
<organism evidence="1 2">
    <name type="scientific">Colletotrichum plurivorum</name>
    <dbReference type="NCBI Taxonomy" id="2175906"/>
    <lineage>
        <taxon>Eukaryota</taxon>
        <taxon>Fungi</taxon>
        <taxon>Dikarya</taxon>
        <taxon>Ascomycota</taxon>
        <taxon>Pezizomycotina</taxon>
        <taxon>Sordariomycetes</taxon>
        <taxon>Hypocreomycetidae</taxon>
        <taxon>Glomerellales</taxon>
        <taxon>Glomerellaceae</taxon>
        <taxon>Colletotrichum</taxon>
        <taxon>Colletotrichum orchidearum species complex</taxon>
    </lineage>
</organism>
<comment type="caution">
    <text evidence="1">The sequence shown here is derived from an EMBL/GenBank/DDBJ whole genome shotgun (WGS) entry which is preliminary data.</text>
</comment>
<reference evidence="1" key="1">
    <citation type="journal article" date="2020" name="Phytopathology">
        <title>Genome Sequence Resources of Colletotrichum truncatum, C. plurivorum, C. musicola, and C. sojae: Four Species Pathogenic to Soybean (Glycine max).</title>
        <authorList>
            <person name="Rogerio F."/>
            <person name="Boufleur T.R."/>
            <person name="Ciampi-Guillardi M."/>
            <person name="Sukno S.A."/>
            <person name="Thon M.R."/>
            <person name="Massola Junior N.S."/>
            <person name="Baroncelli R."/>
        </authorList>
    </citation>
    <scope>NUCLEOTIDE SEQUENCE</scope>
    <source>
        <strain evidence="1">LFN00145</strain>
    </source>
</reference>
<evidence type="ECO:0000313" key="1">
    <source>
        <dbReference type="EMBL" id="KAF6832269.1"/>
    </source>
</evidence>
<evidence type="ECO:0000313" key="2">
    <source>
        <dbReference type="Proteomes" id="UP000654918"/>
    </source>
</evidence>
<dbReference type="Proteomes" id="UP000654918">
    <property type="component" value="Unassembled WGS sequence"/>
</dbReference>
<protein>
    <recommendedName>
        <fullName evidence="3">Apple domain-containing protein</fullName>
    </recommendedName>
</protein>
<dbReference type="EMBL" id="WIGO01000071">
    <property type="protein sequence ID" value="KAF6832269.1"/>
    <property type="molecule type" value="Genomic_DNA"/>
</dbReference>
<accession>A0A8H6KIM4</accession>
<proteinExistence type="predicted"/>
<dbReference type="AlphaFoldDB" id="A0A8H6KIM4"/>